<dbReference type="Gene3D" id="1.10.600.10">
    <property type="entry name" value="Farnesyl Diphosphate Synthase"/>
    <property type="match status" value="1"/>
</dbReference>
<dbReference type="Pfam" id="PF00348">
    <property type="entry name" value="polyprenyl_synt"/>
    <property type="match status" value="1"/>
</dbReference>
<dbReference type="AlphaFoldDB" id="A0A382CML1"/>
<dbReference type="SFLD" id="SFLDS00005">
    <property type="entry name" value="Isoprenoid_Synthase_Type_I"/>
    <property type="match status" value="1"/>
</dbReference>
<accession>A0A382CML1</accession>
<dbReference type="GO" id="GO:0008299">
    <property type="term" value="P:isoprenoid biosynthetic process"/>
    <property type="evidence" value="ECO:0007669"/>
    <property type="project" value="InterPro"/>
</dbReference>
<organism evidence="3">
    <name type="scientific">marine metagenome</name>
    <dbReference type="NCBI Taxonomy" id="408172"/>
    <lineage>
        <taxon>unclassified sequences</taxon>
        <taxon>metagenomes</taxon>
        <taxon>ecological metagenomes</taxon>
    </lineage>
</organism>
<dbReference type="InterPro" id="IPR008949">
    <property type="entry name" value="Isoprenoid_synthase_dom_sf"/>
</dbReference>
<dbReference type="PROSITE" id="PS00444">
    <property type="entry name" value="POLYPRENYL_SYNTHASE_2"/>
    <property type="match status" value="1"/>
</dbReference>
<evidence type="ECO:0000256" key="2">
    <source>
        <dbReference type="ARBA" id="ARBA00022842"/>
    </source>
</evidence>
<dbReference type="SUPFAM" id="SSF48576">
    <property type="entry name" value="Terpenoid synthases"/>
    <property type="match status" value="1"/>
</dbReference>
<dbReference type="PANTHER" id="PTHR12001">
    <property type="entry name" value="GERANYLGERANYL PYROPHOSPHATE SYNTHASE"/>
    <property type="match status" value="1"/>
</dbReference>
<evidence type="ECO:0000313" key="3">
    <source>
        <dbReference type="EMBL" id="SVB26537.1"/>
    </source>
</evidence>
<dbReference type="GO" id="GO:0046872">
    <property type="term" value="F:metal ion binding"/>
    <property type="evidence" value="ECO:0007669"/>
    <property type="project" value="UniProtKB-KW"/>
</dbReference>
<evidence type="ECO:0008006" key="4">
    <source>
        <dbReference type="Google" id="ProtNLM"/>
    </source>
</evidence>
<keyword evidence="2" id="KW-0460">Magnesium</keyword>
<keyword evidence="1" id="KW-0479">Metal-binding</keyword>
<name>A0A382CML1_9ZZZZ</name>
<dbReference type="InterPro" id="IPR033749">
    <property type="entry name" value="Polyprenyl_synt_CS"/>
</dbReference>
<dbReference type="SFLD" id="SFLDG01017">
    <property type="entry name" value="Polyprenyl_Transferase_Like"/>
    <property type="match status" value="1"/>
</dbReference>
<reference evidence="3" key="1">
    <citation type="submission" date="2018-05" db="EMBL/GenBank/DDBJ databases">
        <authorList>
            <person name="Lanie J.A."/>
            <person name="Ng W.-L."/>
            <person name="Kazmierczak K.M."/>
            <person name="Andrzejewski T.M."/>
            <person name="Davidsen T.M."/>
            <person name="Wayne K.J."/>
            <person name="Tettelin H."/>
            <person name="Glass J.I."/>
            <person name="Rusch D."/>
            <person name="Podicherti R."/>
            <person name="Tsui H.-C.T."/>
            <person name="Winkler M.E."/>
        </authorList>
    </citation>
    <scope>NUCLEOTIDE SEQUENCE</scope>
</reference>
<dbReference type="PANTHER" id="PTHR12001:SF86">
    <property type="entry name" value="GERANYLGERANYL DIPHOSPHATE SYNTHASE"/>
    <property type="match status" value="1"/>
</dbReference>
<sequence length="347" mass="39590">MNGLKDKPKFITRYEELIKSYLYHTVSAYNGNTSIYINNYFGWTDENDNQVSLGYQGKGFRPSICLLICDSLEGDINAACPSAISIELVHNFSLIHDDIEDNDKYRRHQPTLWAIWGIPKALLAGNSILVLGNQELNKLINYGITRQNLYKSQKILTESYLKMMEGQFLDIAFESQEKISKEEYINMIGLKTGALIECAVMLGAVASKKTLSKQDLFQISKFGRNIGLLFQIRDDILGVWGSDKTGKPIGADIKKKKKSLPIILTLNQGRGVYKDIINKIMLKPELNDKDIERFIEIMNVLNIKKECEDISMEYAHKIQKILQNIPVEQNFKSDFNDIAQFLVSRET</sequence>
<proteinExistence type="predicted"/>
<evidence type="ECO:0000256" key="1">
    <source>
        <dbReference type="ARBA" id="ARBA00022723"/>
    </source>
</evidence>
<protein>
    <recommendedName>
        <fullName evidence="4">Polyprenyl synthetase family protein</fullName>
    </recommendedName>
</protein>
<dbReference type="PROSITE" id="PS00723">
    <property type="entry name" value="POLYPRENYL_SYNTHASE_1"/>
    <property type="match status" value="1"/>
</dbReference>
<dbReference type="GO" id="GO:0004659">
    <property type="term" value="F:prenyltransferase activity"/>
    <property type="evidence" value="ECO:0007669"/>
    <property type="project" value="InterPro"/>
</dbReference>
<dbReference type="CDD" id="cd00685">
    <property type="entry name" value="Trans_IPPS_HT"/>
    <property type="match status" value="1"/>
</dbReference>
<dbReference type="EMBL" id="UINC01034932">
    <property type="protein sequence ID" value="SVB26537.1"/>
    <property type="molecule type" value="Genomic_DNA"/>
</dbReference>
<dbReference type="InterPro" id="IPR000092">
    <property type="entry name" value="Polyprenyl_synt"/>
</dbReference>
<gene>
    <name evidence="3" type="ORF">METZ01_LOCUS179391</name>
</gene>